<dbReference type="InterPro" id="IPR001940">
    <property type="entry name" value="Peptidase_S1C"/>
</dbReference>
<dbReference type="SMART" id="SM00228">
    <property type="entry name" value="PDZ"/>
    <property type="match status" value="1"/>
</dbReference>
<keyword evidence="5" id="KW-1133">Transmembrane helix</keyword>
<dbReference type="InterPro" id="IPR043504">
    <property type="entry name" value="Peptidase_S1_PA_chymotrypsin"/>
</dbReference>
<feature type="transmembrane region" description="Helical" evidence="5">
    <location>
        <begin position="226"/>
        <end position="249"/>
    </location>
</feature>
<evidence type="ECO:0000256" key="5">
    <source>
        <dbReference type="SAM" id="Phobius"/>
    </source>
</evidence>
<dbReference type="PANTHER" id="PTHR43343:SF3">
    <property type="entry name" value="PROTEASE DO-LIKE 8, CHLOROPLASTIC"/>
    <property type="match status" value="1"/>
</dbReference>
<feature type="compositionally biased region" description="Basic and acidic residues" evidence="4">
    <location>
        <begin position="37"/>
        <end position="48"/>
    </location>
</feature>
<feature type="compositionally biased region" description="Basic and acidic residues" evidence="4">
    <location>
        <begin position="14"/>
        <end position="23"/>
    </location>
</feature>
<dbReference type="Gene3D" id="2.30.42.10">
    <property type="match status" value="1"/>
</dbReference>
<dbReference type="PROSITE" id="PS50106">
    <property type="entry name" value="PDZ"/>
    <property type="match status" value="1"/>
</dbReference>
<evidence type="ECO:0000256" key="2">
    <source>
        <dbReference type="ARBA" id="ARBA00022670"/>
    </source>
</evidence>
<dbReference type="InterPro" id="IPR001478">
    <property type="entry name" value="PDZ"/>
</dbReference>
<dbReference type="SUPFAM" id="SSF50156">
    <property type="entry name" value="PDZ domain-like"/>
    <property type="match status" value="1"/>
</dbReference>
<protein>
    <recommendedName>
        <fullName evidence="6">PDZ domain-containing protein</fullName>
    </recommendedName>
</protein>
<name>A0ABP9PUN9_9PSEU</name>
<dbReference type="InterPro" id="IPR051201">
    <property type="entry name" value="Chloro_Bact_Ser_Proteases"/>
</dbReference>
<organism evidence="7 8">
    <name type="scientific">Pseudonocardia eucalypti</name>
    <dbReference type="NCBI Taxonomy" id="648755"/>
    <lineage>
        <taxon>Bacteria</taxon>
        <taxon>Bacillati</taxon>
        <taxon>Actinomycetota</taxon>
        <taxon>Actinomycetes</taxon>
        <taxon>Pseudonocardiales</taxon>
        <taxon>Pseudonocardiaceae</taxon>
        <taxon>Pseudonocardia</taxon>
    </lineage>
</organism>
<evidence type="ECO:0000313" key="7">
    <source>
        <dbReference type="EMBL" id="GAA5151276.1"/>
    </source>
</evidence>
<feature type="compositionally biased region" description="Pro residues" evidence="4">
    <location>
        <begin position="146"/>
        <end position="164"/>
    </location>
</feature>
<dbReference type="Pfam" id="PF13365">
    <property type="entry name" value="Trypsin_2"/>
    <property type="match status" value="1"/>
</dbReference>
<evidence type="ECO:0000256" key="3">
    <source>
        <dbReference type="ARBA" id="ARBA00022801"/>
    </source>
</evidence>
<evidence type="ECO:0000313" key="8">
    <source>
        <dbReference type="Proteomes" id="UP001428817"/>
    </source>
</evidence>
<feature type="region of interest" description="Disordered" evidence="4">
    <location>
        <begin position="1"/>
        <end position="223"/>
    </location>
</feature>
<dbReference type="InterPro" id="IPR009003">
    <property type="entry name" value="Peptidase_S1_PA"/>
</dbReference>
<dbReference type="InterPro" id="IPR036034">
    <property type="entry name" value="PDZ_sf"/>
</dbReference>
<keyword evidence="3" id="KW-0378">Hydrolase</keyword>
<feature type="compositionally biased region" description="Pro residues" evidence="4">
    <location>
        <begin position="172"/>
        <end position="182"/>
    </location>
</feature>
<proteinExistence type="inferred from homology"/>
<evidence type="ECO:0000259" key="6">
    <source>
        <dbReference type="PROSITE" id="PS50106"/>
    </source>
</evidence>
<keyword evidence="5" id="KW-0472">Membrane</keyword>
<keyword evidence="2" id="KW-0645">Protease</keyword>
<dbReference type="PRINTS" id="PR00834">
    <property type="entry name" value="PROTEASES2C"/>
</dbReference>
<dbReference type="Gene3D" id="2.40.10.10">
    <property type="entry name" value="Trypsin-like serine proteases"/>
    <property type="match status" value="2"/>
</dbReference>
<comment type="similarity">
    <text evidence="1">Belongs to the peptidase S1C family.</text>
</comment>
<gene>
    <name evidence="7" type="ORF">GCM10023321_18040</name>
</gene>
<feature type="compositionally biased region" description="Low complexity" evidence="4">
    <location>
        <begin position="24"/>
        <end position="35"/>
    </location>
</feature>
<accession>A0ABP9PUN9</accession>
<dbReference type="PANTHER" id="PTHR43343">
    <property type="entry name" value="PEPTIDASE S12"/>
    <property type="match status" value="1"/>
</dbReference>
<dbReference type="RefSeq" id="WP_185064514.1">
    <property type="nucleotide sequence ID" value="NZ_BAABJP010000007.1"/>
</dbReference>
<dbReference type="Pfam" id="PF17820">
    <property type="entry name" value="PDZ_6"/>
    <property type="match status" value="1"/>
</dbReference>
<dbReference type="EMBL" id="BAABJP010000007">
    <property type="protein sequence ID" value="GAA5151276.1"/>
    <property type="molecule type" value="Genomic_DNA"/>
</dbReference>
<feature type="domain" description="PDZ" evidence="6">
    <location>
        <begin position="480"/>
        <end position="569"/>
    </location>
</feature>
<dbReference type="InterPro" id="IPR041489">
    <property type="entry name" value="PDZ_6"/>
</dbReference>
<feature type="compositionally biased region" description="Pro residues" evidence="4">
    <location>
        <begin position="189"/>
        <end position="209"/>
    </location>
</feature>
<dbReference type="Proteomes" id="UP001428817">
    <property type="component" value="Unassembled WGS sequence"/>
</dbReference>
<keyword evidence="8" id="KW-1185">Reference proteome</keyword>
<evidence type="ECO:0000256" key="1">
    <source>
        <dbReference type="ARBA" id="ARBA00010541"/>
    </source>
</evidence>
<sequence>MAHDDKTPGQQNDATERTADSEARSSSAADARGTSQRPDEDGESRPEDVTTAIKTESDPDSESPWSRGGQGQVAWPEPPSSGQPEANRPRYPDSSQPAGPEASGPAYPDSSRPAGPAPAEASRSGAPESFRPGAPAYPGEQYPGTQPFPPAGPYPGGGPYPQPFPNGGVPYPGAPAGPPPYPVAVGRPGGPPPGTPPPPGFPGFGPPPETKPRPARGGGDRPRPRWLGAAAIALVAGLLGALVGGYVGVRAGGSDSVLNSALPGIGTSSEAETAVEGVAKRVLPSVVQIRLRAGNKAGAGSGIVLTQDGLILTNNHVVEDAANGAGKLTVLFQNSKRAEAQIVGRDPTSDVAVIRALNVNGLSPIALGNSDEVRVGQQVVAIGSPLGLGGTVTTGIVSAVNRAVSIPREEDPNAKPEVLDAIQTDAAINPGNSGGPLVDIDGRLIGMNTAIASLGGGRGDQGGSVGLGFAIPINQARRISDELQRTGQATMPLMGVSVGGPTQGEPTDLEPGARVAAVAPPDGPAGKAGLKPGDLVVKINDRAITTPDELVAAVRSRAPGDTITVVLSDGRTFQVVLGGEPAR</sequence>
<keyword evidence="5" id="KW-0812">Transmembrane</keyword>
<comment type="caution">
    <text evidence="7">The sequence shown here is derived from an EMBL/GenBank/DDBJ whole genome shotgun (WGS) entry which is preliminary data.</text>
</comment>
<dbReference type="SUPFAM" id="SSF50494">
    <property type="entry name" value="Trypsin-like serine proteases"/>
    <property type="match status" value="1"/>
</dbReference>
<reference evidence="8" key="1">
    <citation type="journal article" date="2019" name="Int. J. Syst. Evol. Microbiol.">
        <title>The Global Catalogue of Microorganisms (GCM) 10K type strain sequencing project: providing services to taxonomists for standard genome sequencing and annotation.</title>
        <authorList>
            <consortium name="The Broad Institute Genomics Platform"/>
            <consortium name="The Broad Institute Genome Sequencing Center for Infectious Disease"/>
            <person name="Wu L."/>
            <person name="Ma J."/>
        </authorList>
    </citation>
    <scope>NUCLEOTIDE SEQUENCE [LARGE SCALE GENOMIC DNA]</scope>
    <source>
        <strain evidence="8">JCM 18303</strain>
    </source>
</reference>
<evidence type="ECO:0000256" key="4">
    <source>
        <dbReference type="SAM" id="MobiDB-lite"/>
    </source>
</evidence>